<sequence>MSIQYHGMNKDLELTIDIVNLVCTFIFLTEMILKLIAFKLRGYLKSRWNIFDGIVVIISLIDTVFTLSNFIDNTGTSVLRSFRLVRILKLAKSWSTMSSLLATIGQSLGALVNLSVILAIIIYIFAVVGMQLFGSSYTPDKFDGEIPGGGSRTSGIRFC</sequence>
<dbReference type="AlphaFoldDB" id="A0A9W9YS48"/>
<organism evidence="7 8">
    <name type="scientific">Desmophyllum pertusum</name>
    <dbReference type="NCBI Taxonomy" id="174260"/>
    <lineage>
        <taxon>Eukaryota</taxon>
        <taxon>Metazoa</taxon>
        <taxon>Cnidaria</taxon>
        <taxon>Anthozoa</taxon>
        <taxon>Hexacorallia</taxon>
        <taxon>Scleractinia</taxon>
        <taxon>Caryophylliina</taxon>
        <taxon>Caryophylliidae</taxon>
        <taxon>Desmophyllum</taxon>
    </lineage>
</organism>
<dbReference type="Gene3D" id="1.20.120.350">
    <property type="entry name" value="Voltage-gated potassium channels. Chain C"/>
    <property type="match status" value="1"/>
</dbReference>
<dbReference type="GO" id="GO:0019228">
    <property type="term" value="P:neuronal action potential"/>
    <property type="evidence" value="ECO:0007669"/>
    <property type="project" value="TreeGrafter"/>
</dbReference>
<comment type="caution">
    <text evidence="7">The sequence shown here is derived from an EMBL/GenBank/DDBJ whole genome shotgun (WGS) entry which is preliminary data.</text>
</comment>
<keyword evidence="3 5" id="KW-1133">Transmembrane helix</keyword>
<evidence type="ECO:0000256" key="5">
    <source>
        <dbReference type="SAM" id="Phobius"/>
    </source>
</evidence>
<dbReference type="Proteomes" id="UP001163046">
    <property type="component" value="Unassembled WGS sequence"/>
</dbReference>
<gene>
    <name evidence="7" type="ORF">OS493_005382</name>
</gene>
<dbReference type="PANTHER" id="PTHR10037">
    <property type="entry name" value="VOLTAGE-GATED CATION CHANNEL CALCIUM AND SODIUM"/>
    <property type="match status" value="1"/>
</dbReference>
<keyword evidence="2 5" id="KW-0812">Transmembrane</keyword>
<dbReference type="InterPro" id="IPR027359">
    <property type="entry name" value="Volt_channel_dom_sf"/>
</dbReference>
<evidence type="ECO:0000256" key="2">
    <source>
        <dbReference type="ARBA" id="ARBA00022692"/>
    </source>
</evidence>
<dbReference type="EMBL" id="MU827303">
    <property type="protein sequence ID" value="KAJ7365281.1"/>
    <property type="molecule type" value="Genomic_DNA"/>
</dbReference>
<dbReference type="InterPro" id="IPR005821">
    <property type="entry name" value="Ion_trans_dom"/>
</dbReference>
<keyword evidence="8" id="KW-1185">Reference proteome</keyword>
<keyword evidence="4 5" id="KW-0472">Membrane</keyword>
<evidence type="ECO:0000256" key="1">
    <source>
        <dbReference type="ARBA" id="ARBA00004141"/>
    </source>
</evidence>
<dbReference type="OrthoDB" id="2984333at2759"/>
<dbReference type="GO" id="GO:0005248">
    <property type="term" value="F:voltage-gated sodium channel activity"/>
    <property type="evidence" value="ECO:0007669"/>
    <property type="project" value="TreeGrafter"/>
</dbReference>
<evidence type="ECO:0000256" key="3">
    <source>
        <dbReference type="ARBA" id="ARBA00022989"/>
    </source>
</evidence>
<dbReference type="Gene3D" id="1.10.287.70">
    <property type="match status" value="1"/>
</dbReference>
<dbReference type="PANTHER" id="PTHR10037:SF62">
    <property type="entry name" value="SODIUM CHANNEL PROTEIN 60E"/>
    <property type="match status" value="1"/>
</dbReference>
<proteinExistence type="predicted"/>
<reference evidence="7" key="1">
    <citation type="submission" date="2023-01" db="EMBL/GenBank/DDBJ databases">
        <title>Genome assembly of the deep-sea coral Lophelia pertusa.</title>
        <authorList>
            <person name="Herrera S."/>
            <person name="Cordes E."/>
        </authorList>
    </citation>
    <scope>NUCLEOTIDE SEQUENCE</scope>
    <source>
        <strain evidence="7">USNM1676648</strain>
        <tissue evidence="7">Polyp</tissue>
    </source>
</reference>
<protein>
    <recommendedName>
        <fullName evidence="6">Ion transport domain-containing protein</fullName>
    </recommendedName>
</protein>
<evidence type="ECO:0000259" key="6">
    <source>
        <dbReference type="Pfam" id="PF00520"/>
    </source>
</evidence>
<feature type="transmembrane region" description="Helical" evidence="5">
    <location>
        <begin position="50"/>
        <end position="71"/>
    </location>
</feature>
<feature type="domain" description="Ion transport" evidence="6">
    <location>
        <begin position="3"/>
        <end position="138"/>
    </location>
</feature>
<dbReference type="GO" id="GO:0001518">
    <property type="term" value="C:voltage-gated sodium channel complex"/>
    <property type="evidence" value="ECO:0007669"/>
    <property type="project" value="TreeGrafter"/>
</dbReference>
<feature type="transmembrane region" description="Helical" evidence="5">
    <location>
        <begin position="18"/>
        <end position="38"/>
    </location>
</feature>
<accession>A0A9W9YS48</accession>
<evidence type="ECO:0000313" key="7">
    <source>
        <dbReference type="EMBL" id="KAJ7365281.1"/>
    </source>
</evidence>
<comment type="subcellular location">
    <subcellularLocation>
        <location evidence="1">Membrane</location>
        <topology evidence="1">Multi-pass membrane protein</topology>
    </subcellularLocation>
</comment>
<dbReference type="SUPFAM" id="SSF81324">
    <property type="entry name" value="Voltage-gated potassium channels"/>
    <property type="match status" value="1"/>
</dbReference>
<feature type="transmembrane region" description="Helical" evidence="5">
    <location>
        <begin position="110"/>
        <end position="133"/>
    </location>
</feature>
<dbReference type="GO" id="GO:0086010">
    <property type="term" value="P:membrane depolarization during action potential"/>
    <property type="evidence" value="ECO:0007669"/>
    <property type="project" value="TreeGrafter"/>
</dbReference>
<dbReference type="Pfam" id="PF00520">
    <property type="entry name" value="Ion_trans"/>
    <property type="match status" value="1"/>
</dbReference>
<evidence type="ECO:0000256" key="4">
    <source>
        <dbReference type="ARBA" id="ARBA00023136"/>
    </source>
</evidence>
<evidence type="ECO:0000313" key="8">
    <source>
        <dbReference type="Proteomes" id="UP001163046"/>
    </source>
</evidence>
<dbReference type="InterPro" id="IPR043203">
    <property type="entry name" value="VGCC_Ca_Na"/>
</dbReference>
<name>A0A9W9YS48_9CNID</name>